<proteinExistence type="predicted"/>
<sequence>MKLFIAAQNVATHCEFDRGKRDEKAVTVAELKRTVGEKAKVEEELEQMRGRLEEEGKRNAELSSLMGKLWDERRRLSRELSTVQKNLDEEKLAAQRVEGHFNLIEKVGEKYPSLDWSFLGDEGDENEAEQGGV</sequence>
<reference evidence="2 3" key="1">
    <citation type="submission" date="2018-02" db="EMBL/GenBank/DDBJ databases">
        <title>Draft genome of wild Prunus yedoensis var. nudiflora.</title>
        <authorList>
            <person name="Baek S."/>
            <person name="Kim J.-H."/>
            <person name="Choi K."/>
            <person name="Kim G.-B."/>
            <person name="Cho A."/>
            <person name="Jang H."/>
            <person name="Shin C.-H."/>
            <person name="Yu H.-J."/>
            <person name="Mun J.-H."/>
        </authorList>
    </citation>
    <scope>NUCLEOTIDE SEQUENCE [LARGE SCALE GENOMIC DNA]</scope>
    <source>
        <strain evidence="3">cv. Jeju island</strain>
        <tissue evidence="2">Leaf</tissue>
    </source>
</reference>
<dbReference type="AlphaFoldDB" id="A0A314YE33"/>
<dbReference type="SUPFAM" id="SSF90257">
    <property type="entry name" value="Myosin rod fragments"/>
    <property type="match status" value="1"/>
</dbReference>
<evidence type="ECO:0000256" key="1">
    <source>
        <dbReference type="SAM" id="Coils"/>
    </source>
</evidence>
<organism evidence="2 3">
    <name type="scientific">Prunus yedoensis var. nudiflora</name>
    <dbReference type="NCBI Taxonomy" id="2094558"/>
    <lineage>
        <taxon>Eukaryota</taxon>
        <taxon>Viridiplantae</taxon>
        <taxon>Streptophyta</taxon>
        <taxon>Embryophyta</taxon>
        <taxon>Tracheophyta</taxon>
        <taxon>Spermatophyta</taxon>
        <taxon>Magnoliopsida</taxon>
        <taxon>eudicotyledons</taxon>
        <taxon>Gunneridae</taxon>
        <taxon>Pentapetalae</taxon>
        <taxon>rosids</taxon>
        <taxon>fabids</taxon>
        <taxon>Rosales</taxon>
        <taxon>Rosaceae</taxon>
        <taxon>Amygdaloideae</taxon>
        <taxon>Amygdaleae</taxon>
        <taxon>Prunus</taxon>
    </lineage>
</organism>
<protein>
    <submittedName>
        <fullName evidence="2">Uncharacterized protein</fullName>
    </submittedName>
</protein>
<dbReference type="EMBL" id="PJQY01001264">
    <property type="protein sequence ID" value="PQQ04130.1"/>
    <property type="molecule type" value="Genomic_DNA"/>
</dbReference>
<accession>A0A314YE33</accession>
<feature type="coiled-coil region" evidence="1">
    <location>
        <begin position="31"/>
        <end position="93"/>
    </location>
</feature>
<dbReference type="Proteomes" id="UP000250321">
    <property type="component" value="Unassembled WGS sequence"/>
</dbReference>
<evidence type="ECO:0000313" key="3">
    <source>
        <dbReference type="Proteomes" id="UP000250321"/>
    </source>
</evidence>
<name>A0A314YE33_PRUYE</name>
<keyword evidence="1" id="KW-0175">Coiled coil</keyword>
<comment type="caution">
    <text evidence="2">The sequence shown here is derived from an EMBL/GenBank/DDBJ whole genome shotgun (WGS) entry which is preliminary data.</text>
</comment>
<evidence type="ECO:0000313" key="2">
    <source>
        <dbReference type="EMBL" id="PQQ04130.1"/>
    </source>
</evidence>
<keyword evidence="3" id="KW-1185">Reference proteome</keyword>
<gene>
    <name evidence="2" type="ORF">Pyn_41192</name>
</gene>